<dbReference type="OrthoDB" id="427886at2759"/>
<feature type="compositionally biased region" description="Polar residues" evidence="1">
    <location>
        <begin position="9"/>
        <end position="18"/>
    </location>
</feature>
<feature type="region of interest" description="Disordered" evidence="1">
    <location>
        <begin position="251"/>
        <end position="334"/>
    </location>
</feature>
<feature type="compositionally biased region" description="Basic and acidic residues" evidence="1">
    <location>
        <begin position="1179"/>
        <end position="1191"/>
    </location>
</feature>
<dbReference type="EMBL" id="JNBS01000309">
    <property type="protein sequence ID" value="OQS06750.1"/>
    <property type="molecule type" value="Genomic_DNA"/>
</dbReference>
<dbReference type="AlphaFoldDB" id="A0A1W0A9Q7"/>
<feature type="compositionally biased region" description="Acidic residues" evidence="1">
    <location>
        <begin position="168"/>
        <end position="193"/>
    </location>
</feature>
<proteinExistence type="predicted"/>
<feature type="compositionally biased region" description="Basic and acidic residues" evidence="1">
    <location>
        <begin position="1199"/>
        <end position="1213"/>
    </location>
</feature>
<keyword evidence="4" id="KW-1185">Reference proteome</keyword>
<dbReference type="Pfam" id="PF08524">
    <property type="entry name" value="rRNA_processing"/>
    <property type="match status" value="1"/>
</dbReference>
<reference evidence="3 4" key="1">
    <citation type="journal article" date="2014" name="Genome Biol. Evol.">
        <title>The secreted proteins of Achlya hypogyna and Thraustotheca clavata identify the ancestral oomycete secretome and reveal gene acquisitions by horizontal gene transfer.</title>
        <authorList>
            <person name="Misner I."/>
            <person name="Blouin N."/>
            <person name="Leonard G."/>
            <person name="Richards T.A."/>
            <person name="Lane C.E."/>
        </authorList>
    </citation>
    <scope>NUCLEOTIDE SEQUENCE [LARGE SCALE GENOMIC DNA]</scope>
    <source>
        <strain evidence="3 4">ATCC 34112</strain>
    </source>
</reference>
<feature type="region of interest" description="Disordered" evidence="1">
    <location>
        <begin position="1"/>
        <end position="239"/>
    </location>
</feature>
<dbReference type="PANTHER" id="PTHR46586">
    <property type="entry name" value="ANKYRIN REPEAT-CONTAINING PROTEIN"/>
    <property type="match status" value="1"/>
</dbReference>
<dbReference type="InterPro" id="IPR052050">
    <property type="entry name" value="SecEffector_AnkRepeat"/>
</dbReference>
<dbReference type="Gene3D" id="1.25.40.20">
    <property type="entry name" value="Ankyrin repeat-containing domain"/>
    <property type="match status" value="3"/>
</dbReference>
<feature type="compositionally biased region" description="Basic and acidic residues" evidence="1">
    <location>
        <begin position="31"/>
        <end position="42"/>
    </location>
</feature>
<feature type="region of interest" description="Disordered" evidence="1">
    <location>
        <begin position="1166"/>
        <end position="1213"/>
    </location>
</feature>
<dbReference type="Pfam" id="PF08698">
    <property type="entry name" value="Fcf2"/>
    <property type="match status" value="1"/>
</dbReference>
<dbReference type="InterPro" id="IPR036770">
    <property type="entry name" value="Ankyrin_rpt-contain_sf"/>
</dbReference>
<dbReference type="InterPro" id="IPR014810">
    <property type="entry name" value="Fcf2_C"/>
</dbReference>
<dbReference type="Pfam" id="PF12796">
    <property type="entry name" value="Ank_2"/>
    <property type="match status" value="2"/>
</dbReference>
<feature type="compositionally biased region" description="Basic and acidic residues" evidence="1">
    <location>
        <begin position="77"/>
        <end position="111"/>
    </location>
</feature>
<accession>A0A1W0A9Q7</accession>
<dbReference type="PANTHER" id="PTHR46586:SF3">
    <property type="entry name" value="ANKYRIN REPEAT-CONTAINING PROTEIN"/>
    <property type="match status" value="1"/>
</dbReference>
<dbReference type="InterPro" id="IPR002110">
    <property type="entry name" value="Ankyrin_rpt"/>
</dbReference>
<sequence>MVATRRSARLSQGGSETMSPPPAVPKRAPRAKKELKEVDVKPRARGRRTTRCSLSTEDALALEVKKQEENEIVESASEDKIKQETSEMEREDAGSDEMRQKNDNVDEKETVVESVQENEEMVAESTLENDAEAVNMENDAVEERKDIEQVAAIEKEEDDHVEAVKEDENAEEELDENVNMDDTPVDTEEVNEDDNAHTIDINEGIESEENVDEISASDNENKEDNHVVISVSSDNEDGTIVKSSEDEHIAMASASDNENEQEHVAMAPASSDENEEDHVSMAPASDIDEDHVEMQPASDNEDDCIAMAPDSDMENDNEPATSTKQEDIDEDDEEDLEQLVGLAVSSFKSTNEPSTTNKTSNAPSLVSNILESGVEYSNLYLKFNGKRCSQGAELIPERKLAEEAAQFKKQIVYKKKMDETNTAAHAKNVDRDRIQTSSKWFNMVSNEMTAEAKRDIQLIKLRNYLDPKRFYKSSDHKKSNLPKVFQVGTVIEGAAEFKSNRLSRKERQQTFTQEILHDQAIRSFQDGVYLSLAPLVAHLNLLPPLPVLLRTKVSILVDQIQHHYQTWSEMLSKEIYLRLARCAPHLRVVLCAYAVCTGQLEILESLLHVKVCHHALALFLDIATLCNHQLIVCKLSPLTLSNNALAIAAGKGYQWLLPHLMNHGQLLYAQAAAAAHGHLGIVVNLHQARSTSNEKITWPIYPLDKAAMNGHLTVVQYLHSMEYHATTQAMDLAATNGHFNVVAFLHLQRMDGGTTRAIDGAAANGHIHVVRFLLSHRNEGCTAMAIRGASANGHFEMVQLLCSSIHQAPQALSDAVDYAAAFGHLKIVKWLVQDQNASFSSAAITEAARCNNTEIVHFLLQTSPKITENALLAAGTKGHVKMLQLLHASAFHLPVDRIFIFSAQHGHSQVLTYLFPWLSQPRNTLPLALVEAATKGHLNVVKMLLVEYPSDIPAEAMDTAATNGHLNIVQVLHNAHGVCTVKALNGAARNGFFDIVQFLVENCIEGGTLDAWSGAACCGHLHILKYLHLHLFCNGGSYDAIVLAARMGHIKVVRYLLENDRDHAIRVGSALTEAKIHGHQAIVAYLEQILSAKGSGLSLERFIRGKARPNKFKSESSSGKRRRVEKAVLLRNYRKEKSRIDTGNDENESTGPKSFYDKFFASIKEDDDENKSHGKRKHEKEESSHKPDPLFKAKRKAQNVRDERNAKRQAIEEKIKEKESKIVQRKKRHVKLSLRTKTGQPVIKHQMKDILHKLKQNSG</sequence>
<protein>
    <recommendedName>
        <fullName evidence="2">Fcf2 pre-rRNA processing C-terminal domain-containing protein</fullName>
    </recommendedName>
</protein>
<feature type="region of interest" description="Disordered" evidence="1">
    <location>
        <begin position="1135"/>
        <end position="1154"/>
    </location>
</feature>
<dbReference type="STRING" id="74557.A0A1W0A9Q7"/>
<feature type="compositionally biased region" description="Acidic residues" evidence="1">
    <location>
        <begin position="203"/>
        <end position="212"/>
    </location>
</feature>
<name>A0A1W0A9Q7_9STRA</name>
<feature type="compositionally biased region" description="Acidic residues" evidence="1">
    <location>
        <begin position="116"/>
        <end position="131"/>
    </location>
</feature>
<evidence type="ECO:0000256" key="1">
    <source>
        <dbReference type="SAM" id="MobiDB-lite"/>
    </source>
</evidence>
<dbReference type="Proteomes" id="UP000243217">
    <property type="component" value="Unassembled WGS sequence"/>
</dbReference>
<comment type="caution">
    <text evidence="3">The sequence shown here is derived from an EMBL/GenBank/DDBJ whole genome shotgun (WGS) entry which is preliminary data.</text>
</comment>
<feature type="domain" description="Fcf2 pre-rRNA processing C-terminal" evidence="2">
    <location>
        <begin position="435"/>
        <end position="524"/>
    </location>
</feature>
<dbReference type="InterPro" id="IPR013730">
    <property type="entry name" value="Fyv7/TAP26"/>
</dbReference>
<evidence type="ECO:0000259" key="2">
    <source>
        <dbReference type="Pfam" id="PF08698"/>
    </source>
</evidence>
<organism evidence="3 4">
    <name type="scientific">Thraustotheca clavata</name>
    <dbReference type="NCBI Taxonomy" id="74557"/>
    <lineage>
        <taxon>Eukaryota</taxon>
        <taxon>Sar</taxon>
        <taxon>Stramenopiles</taxon>
        <taxon>Oomycota</taxon>
        <taxon>Saprolegniomycetes</taxon>
        <taxon>Saprolegniales</taxon>
        <taxon>Achlyaceae</taxon>
        <taxon>Thraustotheca</taxon>
    </lineage>
</organism>
<gene>
    <name evidence="3" type="ORF">THRCLA_01221</name>
</gene>
<dbReference type="SUPFAM" id="SSF48403">
    <property type="entry name" value="Ankyrin repeat"/>
    <property type="match status" value="2"/>
</dbReference>
<evidence type="ECO:0000313" key="4">
    <source>
        <dbReference type="Proteomes" id="UP000243217"/>
    </source>
</evidence>
<evidence type="ECO:0000313" key="3">
    <source>
        <dbReference type="EMBL" id="OQS06750.1"/>
    </source>
</evidence>
<dbReference type="SMART" id="SM00248">
    <property type="entry name" value="ANK"/>
    <property type="match status" value="6"/>
</dbReference>